<evidence type="ECO:0000313" key="2">
    <source>
        <dbReference type="Proteomes" id="UP000183561"/>
    </source>
</evidence>
<evidence type="ECO:0000313" key="1">
    <source>
        <dbReference type="EMBL" id="SED04015.1"/>
    </source>
</evidence>
<evidence type="ECO:0008006" key="3">
    <source>
        <dbReference type="Google" id="ProtNLM"/>
    </source>
</evidence>
<dbReference type="EMBL" id="FNSV01000005">
    <property type="protein sequence ID" value="SED04015.1"/>
    <property type="molecule type" value="Genomic_DNA"/>
</dbReference>
<keyword evidence="2" id="KW-1185">Reference proteome</keyword>
<sequence>MKNEDGRRPAQLPDLDRLTAEITDYLRVTLDSLTRVRADMRELLDRVERDGRRPARSDLGGIRESLQACLRNPECAVDRIGVATAVDYLMDSPYWMEWWGYDDHGDLEFIGHSVNPGQVSFYDYSSRGWFSIPQTCGTPAIIGPYVDFGGIDSYSYTVTISVPVITEGGFAGVAGADVLAHRFERFLFTGDRDRSPVVLVNADLRVIASTTSGYLPGDLLQPDDVTSWSTSELAADLFPNGRSWQLVSPLP</sequence>
<organism evidence="1 2">
    <name type="scientific">Rhodococcus koreensis</name>
    <dbReference type="NCBI Taxonomy" id="99653"/>
    <lineage>
        <taxon>Bacteria</taxon>
        <taxon>Bacillati</taxon>
        <taxon>Actinomycetota</taxon>
        <taxon>Actinomycetes</taxon>
        <taxon>Mycobacteriales</taxon>
        <taxon>Nocardiaceae</taxon>
        <taxon>Rhodococcus</taxon>
    </lineage>
</organism>
<dbReference type="AlphaFoldDB" id="A0A1H4XEQ0"/>
<reference evidence="2" key="1">
    <citation type="submission" date="2016-10" db="EMBL/GenBank/DDBJ databases">
        <authorList>
            <person name="Varghese N."/>
            <person name="Submissions S."/>
        </authorList>
    </citation>
    <scope>NUCLEOTIDE SEQUENCE [LARGE SCALE GENOMIC DNA]</scope>
    <source>
        <strain evidence="2">DSM 44498</strain>
    </source>
</reference>
<dbReference type="Gene3D" id="3.30.450.20">
    <property type="entry name" value="PAS domain"/>
    <property type="match status" value="1"/>
</dbReference>
<accession>A0A1H4XEQ0</accession>
<gene>
    <name evidence="1" type="ORF">SAMN04490239_6534</name>
</gene>
<protein>
    <recommendedName>
        <fullName evidence="3">Cache domain-containing protein</fullName>
    </recommendedName>
</protein>
<name>A0A1H4XEQ0_9NOCA</name>
<proteinExistence type="predicted"/>
<dbReference type="Proteomes" id="UP000183561">
    <property type="component" value="Unassembled WGS sequence"/>
</dbReference>
<dbReference type="OrthoDB" id="8687362at2"/>
<dbReference type="RefSeq" id="WP_072937044.1">
    <property type="nucleotide sequence ID" value="NZ_FNSV01000005.1"/>
</dbReference>
<dbReference type="CDD" id="cd12913">
    <property type="entry name" value="PDC1_MCP_like"/>
    <property type="match status" value="1"/>
</dbReference>